<keyword evidence="8" id="KW-0813">Transport</keyword>
<dbReference type="GO" id="GO:0030150">
    <property type="term" value="P:protein import into mitochondrial matrix"/>
    <property type="evidence" value="ECO:0007669"/>
    <property type="project" value="UniProtKB-UniRule"/>
</dbReference>
<dbReference type="PANTHER" id="PTHR13032:SF6">
    <property type="entry name" value="MITOCHONDRIAL IMPORT INNER MEMBRANE TRANSLOCASE SUBUNIT TIM21"/>
    <property type="match status" value="1"/>
</dbReference>
<keyword evidence="8" id="KW-0999">Mitochondrion inner membrane</keyword>
<dbReference type="Proteomes" id="UP000593567">
    <property type="component" value="Unassembled WGS sequence"/>
</dbReference>
<comment type="similarity">
    <text evidence="2 8">Belongs to the TIM21 family.</text>
</comment>
<dbReference type="GO" id="GO:0005744">
    <property type="term" value="C:TIM23 mitochondrial import inner membrane translocase complex"/>
    <property type="evidence" value="ECO:0007669"/>
    <property type="project" value="UniProtKB-UniRule"/>
</dbReference>
<keyword evidence="10" id="KW-1185">Reference proteome</keyword>
<dbReference type="InterPro" id="IPR038552">
    <property type="entry name" value="Tim21_IMS_sf"/>
</dbReference>
<dbReference type="Gene3D" id="3.10.450.320">
    <property type="entry name" value="Mitochondrial import inner membrane translocase subunit Tim21"/>
    <property type="match status" value="1"/>
</dbReference>
<keyword evidence="3 8" id="KW-0812">Transmembrane</keyword>
<keyword evidence="6 8" id="KW-0496">Mitochondrion</keyword>
<keyword evidence="4" id="KW-0809">Transit peptide</keyword>
<proteinExistence type="inferred from homology"/>
<evidence type="ECO:0000256" key="5">
    <source>
        <dbReference type="ARBA" id="ARBA00022989"/>
    </source>
</evidence>
<keyword evidence="5 8" id="KW-1133">Transmembrane helix</keyword>
<evidence type="ECO:0000256" key="1">
    <source>
        <dbReference type="ARBA" id="ARBA00004304"/>
    </source>
</evidence>
<evidence type="ECO:0000256" key="4">
    <source>
        <dbReference type="ARBA" id="ARBA00022946"/>
    </source>
</evidence>
<keyword evidence="8" id="KW-0653">Protein transport</keyword>
<dbReference type="OrthoDB" id="436405at2759"/>
<comment type="subcellular location">
    <subcellularLocation>
        <location evidence="8">Mitochondrion inner membrane</location>
        <topology evidence="8">Single-pass membrane protein</topology>
    </subcellularLocation>
    <subcellularLocation>
        <location evidence="1">Mitochondrion membrane</location>
        <topology evidence="1">Single-pass membrane protein</topology>
    </subcellularLocation>
</comment>
<accession>A0A7J7IVB6</accession>
<dbReference type="PANTHER" id="PTHR13032">
    <property type="entry name" value="MITOCHONDRIAL IMPORT INNER MEMBRANE TRANSLOCASE SUBUNIT TIM21"/>
    <property type="match status" value="1"/>
</dbReference>
<dbReference type="EMBL" id="VXIV02003427">
    <property type="protein sequence ID" value="KAF6017148.1"/>
    <property type="molecule type" value="Genomic_DNA"/>
</dbReference>
<dbReference type="AlphaFoldDB" id="A0A7J7IVB6"/>
<evidence type="ECO:0000256" key="6">
    <source>
        <dbReference type="ARBA" id="ARBA00023128"/>
    </source>
</evidence>
<evidence type="ECO:0000313" key="10">
    <source>
        <dbReference type="Proteomes" id="UP000593567"/>
    </source>
</evidence>
<gene>
    <name evidence="9" type="ORF">EB796_024543</name>
</gene>
<evidence type="ECO:0000256" key="8">
    <source>
        <dbReference type="RuleBase" id="RU367142"/>
    </source>
</evidence>
<evidence type="ECO:0000256" key="3">
    <source>
        <dbReference type="ARBA" id="ARBA00022692"/>
    </source>
</evidence>
<sequence length="226" mass="25308">MSSAVLRVLSQRLPYPANLKRILLQQHWSCDKCALKNLATSAYVFQVQKPATEDSGKEIDIQRERPYAHLSFGEKVVRAGTDLTYLLIIAVGIGVTGILFYAVGSELFGSTGSNAVYSKAFTKCLNSTKVLDALGQPVKAHGETNRRGRRQHVISNTFMTNSGEEHTRIQFYLAGAFRTATVNAEMFKNADGKLEFEYLVVELDGYPPKTIELERRLYQPSQQYSF</sequence>
<protein>
    <recommendedName>
        <fullName evidence="8">Mitochondrial import inner membrane translocase subunit Tim21</fullName>
    </recommendedName>
</protein>
<comment type="caution">
    <text evidence="9">The sequence shown here is derived from an EMBL/GenBank/DDBJ whole genome shotgun (WGS) entry which is preliminary data.</text>
</comment>
<dbReference type="Pfam" id="PF08294">
    <property type="entry name" value="TIM21"/>
    <property type="match status" value="1"/>
</dbReference>
<comment type="function">
    <text evidence="8">Essential component of the TIM23 complex, a complex that mediates the translocation of transit peptide-containing proteins across the mitochondrial inner membrane.</text>
</comment>
<dbReference type="InterPro" id="IPR013261">
    <property type="entry name" value="Tim21"/>
</dbReference>
<evidence type="ECO:0000256" key="2">
    <source>
        <dbReference type="ARBA" id="ARBA00010867"/>
    </source>
</evidence>
<feature type="transmembrane region" description="Helical" evidence="8">
    <location>
        <begin position="83"/>
        <end position="103"/>
    </location>
</feature>
<evidence type="ECO:0000313" key="9">
    <source>
        <dbReference type="EMBL" id="KAF6017148.1"/>
    </source>
</evidence>
<evidence type="ECO:0000256" key="7">
    <source>
        <dbReference type="ARBA" id="ARBA00023136"/>
    </source>
</evidence>
<name>A0A7J7IVB6_BUGNE</name>
<reference evidence="9" key="1">
    <citation type="submission" date="2020-06" db="EMBL/GenBank/DDBJ databases">
        <title>Draft genome of Bugula neritina, a colonial animal packing powerful symbionts and potential medicines.</title>
        <authorList>
            <person name="Rayko M."/>
        </authorList>
    </citation>
    <scope>NUCLEOTIDE SEQUENCE [LARGE SCALE GENOMIC DNA]</scope>
    <source>
        <strain evidence="9">Kwan_BN1</strain>
    </source>
</reference>
<keyword evidence="8" id="KW-0811">Translocation</keyword>
<keyword evidence="7 8" id="KW-0472">Membrane</keyword>
<comment type="subunit">
    <text evidence="8">Component of the TIM23 complex.</text>
</comment>
<organism evidence="9 10">
    <name type="scientific">Bugula neritina</name>
    <name type="common">Brown bryozoan</name>
    <name type="synonym">Sertularia neritina</name>
    <dbReference type="NCBI Taxonomy" id="10212"/>
    <lineage>
        <taxon>Eukaryota</taxon>
        <taxon>Metazoa</taxon>
        <taxon>Spiralia</taxon>
        <taxon>Lophotrochozoa</taxon>
        <taxon>Bryozoa</taxon>
        <taxon>Gymnolaemata</taxon>
        <taxon>Cheilostomatida</taxon>
        <taxon>Flustrina</taxon>
        <taxon>Buguloidea</taxon>
        <taxon>Bugulidae</taxon>
        <taxon>Bugula</taxon>
    </lineage>
</organism>